<evidence type="ECO:0000256" key="2">
    <source>
        <dbReference type="ARBA" id="ARBA00023163"/>
    </source>
</evidence>
<accession>A0A8T0GK52</accession>
<sequence>MLGNRRPEGSSQGNCAEVSPLESLLQQAWLQSHRPKVQRRITSPSPLADVSLGRRSGSQSPSGVLSGRIPAQAVYQDGPEKLFFHKSRLDASTVFISRFALPELKCYSTKADIPRSVSLLQWNQPGSSGSGYGRPQALKSLGGSPTPSSESWTSTVRQFSGITESGDSSCGSVDFEGQTQPLASYLDTILMDENLEEEKSMLHETSAYQAMAKEISDLIGLDSVVEGEKSDVVGFDSCWDDPECCLLEKSSAYQAMAKEISDLISPNSTACDSGTTEVSNDEICVRVDFLPTEESAVRMMMEAYACVLSKHIADVSISSGYEETDTILIYVDEDWKLYLQNLNRNFKPTSNFDFNRLLCGAGRSKALGDNVVTSSACGTLTELLYRCALAVSQGNVQNATDLLAELRQNSSPQGNTTQRMAHYFMEALMAKMTGTGEQLYTVIGNNCPSAASVFKAVRLYFENNPYIKLSHFFSMRTILEACEGATRVHVIIYGIQYGTEFPSLMQQLARRPGGAPHLRITGIDYPYPGNDPALKINETGRRLAAFAKGCKVPFEFVALAGSWESFTARDMNLRDDEVLAVCSDRLHTLLDESVMATSPREVVLRRIRSMNPKVFVIIGENGGYNAPFFMTRFRECVKHYSALYDGMDLSMPPDDADRVIIEKEFFGRAILNIVACEGQARVERPEPYRQWQNRLQRAGFTLRPLNPNVFSKITAMMASFHKNYGVGVDDGWFLMGVNNEIVHACSVWEPRTSPSLHHVL</sequence>
<reference evidence="4" key="1">
    <citation type="submission" date="2020-06" db="EMBL/GenBank/DDBJ databases">
        <title>WGS assembly of Ceratodon purpureus strain R40.</title>
        <authorList>
            <person name="Carey S.B."/>
            <person name="Jenkins J."/>
            <person name="Shu S."/>
            <person name="Lovell J.T."/>
            <person name="Sreedasyam A."/>
            <person name="Maumus F."/>
            <person name="Tiley G.P."/>
            <person name="Fernandez-Pozo N."/>
            <person name="Barry K."/>
            <person name="Chen C."/>
            <person name="Wang M."/>
            <person name="Lipzen A."/>
            <person name="Daum C."/>
            <person name="Saski C.A."/>
            <person name="Payton A.C."/>
            <person name="Mcbreen J.C."/>
            <person name="Conrad R.E."/>
            <person name="Kollar L.M."/>
            <person name="Olsson S."/>
            <person name="Huttunen S."/>
            <person name="Landis J.B."/>
            <person name="Wickett N.J."/>
            <person name="Johnson M.G."/>
            <person name="Rensing S.A."/>
            <person name="Grimwood J."/>
            <person name="Schmutz J."/>
            <person name="Mcdaniel S.F."/>
        </authorList>
    </citation>
    <scope>NUCLEOTIDE SEQUENCE</scope>
    <source>
        <strain evidence="4">R40</strain>
    </source>
</reference>
<evidence type="ECO:0000313" key="4">
    <source>
        <dbReference type="EMBL" id="KAG0559390.1"/>
    </source>
</evidence>
<name>A0A8T0GK52_CERPU</name>
<dbReference type="PANTHER" id="PTHR31636">
    <property type="entry name" value="OSJNBA0084A10.13 PROTEIN-RELATED"/>
    <property type="match status" value="1"/>
</dbReference>
<protein>
    <submittedName>
        <fullName evidence="4">Uncharacterized protein</fullName>
    </submittedName>
</protein>
<dbReference type="InterPro" id="IPR005202">
    <property type="entry name" value="TF_GRAS"/>
</dbReference>
<comment type="caution">
    <text evidence="4">The sequence shown here is derived from an EMBL/GenBank/DDBJ whole genome shotgun (WGS) entry which is preliminary data.</text>
</comment>
<proteinExistence type="predicted"/>
<feature type="region of interest" description="Disordered" evidence="3">
    <location>
        <begin position="125"/>
        <end position="152"/>
    </location>
</feature>
<dbReference type="PROSITE" id="PS50985">
    <property type="entry name" value="GRAS"/>
    <property type="match status" value="1"/>
</dbReference>
<dbReference type="AlphaFoldDB" id="A0A8T0GK52"/>
<keyword evidence="5" id="KW-1185">Reference proteome</keyword>
<evidence type="ECO:0000256" key="3">
    <source>
        <dbReference type="SAM" id="MobiDB-lite"/>
    </source>
</evidence>
<gene>
    <name evidence="4" type="ORF">KC19_10G100700</name>
</gene>
<evidence type="ECO:0000256" key="1">
    <source>
        <dbReference type="ARBA" id="ARBA00023015"/>
    </source>
</evidence>
<dbReference type="Proteomes" id="UP000822688">
    <property type="component" value="Chromosome 10"/>
</dbReference>
<evidence type="ECO:0000313" key="5">
    <source>
        <dbReference type="Proteomes" id="UP000822688"/>
    </source>
</evidence>
<dbReference type="EMBL" id="CM026431">
    <property type="protein sequence ID" value="KAG0559390.1"/>
    <property type="molecule type" value="Genomic_DNA"/>
</dbReference>
<organism evidence="4 5">
    <name type="scientific">Ceratodon purpureus</name>
    <name type="common">Fire moss</name>
    <name type="synonym">Dicranum purpureum</name>
    <dbReference type="NCBI Taxonomy" id="3225"/>
    <lineage>
        <taxon>Eukaryota</taxon>
        <taxon>Viridiplantae</taxon>
        <taxon>Streptophyta</taxon>
        <taxon>Embryophyta</taxon>
        <taxon>Bryophyta</taxon>
        <taxon>Bryophytina</taxon>
        <taxon>Bryopsida</taxon>
        <taxon>Dicranidae</taxon>
        <taxon>Pseudoditrichales</taxon>
        <taxon>Ditrichaceae</taxon>
        <taxon>Ceratodon</taxon>
    </lineage>
</organism>
<dbReference type="Pfam" id="PF03514">
    <property type="entry name" value="GRAS"/>
    <property type="match status" value="1"/>
</dbReference>
<keyword evidence="2" id="KW-0804">Transcription</keyword>
<keyword evidence="1" id="KW-0805">Transcription regulation</keyword>
<feature type="region of interest" description="Disordered" evidence="3">
    <location>
        <begin position="34"/>
        <end position="66"/>
    </location>
</feature>